<keyword evidence="2" id="KW-0449">Lipoprotein</keyword>
<dbReference type="STRING" id="59374.FSU_0532"/>
<sequence>MIFSAKNKLIPIIVSVFGVNALLCSCSDDNLTSSNFPQIENSKETTHNIVGYVDRTRGYSMTEVVLREVDSTLSQTGVAYHGFVDDYSGHFSLENVKLTQPYVYLEVNGNFYSNCYDANETEPMTNWKVLEAYADVRKGDSISVNLLTHMQAKRLKHYVDRGLSFDSSMALLQKEISDLFLLDSLHEDFSKMNLSTLRDYNYYLLGVNVLNETYVWRSGGLDDLLKEDVLTDSLFSTYWSYAYYFNHNSSCDKFDDFVPGFGYKTDAYKVKEYLNNIWQKKYNLGNCSAENYHEIKATESNKTQFLYCDTLGWTLPRNGCYDLDMIVLNSSVGDTLPGHLTKGTYCTDDYYKWGRMYDGSVGWTKASAAESGVGFACTKETLNRYGKSGRKCYRCEYSYGYYLPDVDMSECDENLPKQEPLK</sequence>
<name>C9RJN0_FIBSS</name>
<dbReference type="PROSITE" id="PS51257">
    <property type="entry name" value="PROKAR_LIPOPROTEIN"/>
    <property type="match status" value="1"/>
</dbReference>
<gene>
    <name evidence="1" type="ordered locus">Fisuc_0129</name>
    <name evidence="2" type="ordered locus">FSU_0532</name>
</gene>
<dbReference type="EMBL" id="CP001792">
    <property type="protein sequence ID" value="ACX73743.1"/>
    <property type="molecule type" value="Genomic_DNA"/>
</dbReference>
<dbReference type="KEGG" id="fsc:FSU_0532"/>
<evidence type="ECO:0000313" key="1">
    <source>
        <dbReference type="EMBL" id="ACX73743.1"/>
    </source>
</evidence>
<dbReference type="RefSeq" id="WP_012819973.1">
    <property type="nucleotide sequence ID" value="NC_017448.1"/>
</dbReference>
<evidence type="ECO:0000313" key="3">
    <source>
        <dbReference type="Proteomes" id="UP000000517"/>
    </source>
</evidence>
<protein>
    <submittedName>
        <fullName evidence="2">Putative lipoprotein</fullName>
    </submittedName>
</protein>
<keyword evidence="4" id="KW-1185">Reference proteome</keyword>
<organism evidence="2 3">
    <name type="scientific">Fibrobacter succinogenes (strain ATCC 19169 / S85)</name>
    <dbReference type="NCBI Taxonomy" id="59374"/>
    <lineage>
        <taxon>Bacteria</taxon>
        <taxon>Pseudomonadati</taxon>
        <taxon>Fibrobacterota</taxon>
        <taxon>Fibrobacteria</taxon>
        <taxon>Fibrobacterales</taxon>
        <taxon>Fibrobacteraceae</taxon>
        <taxon>Fibrobacter</taxon>
    </lineage>
</organism>
<reference evidence="1 4" key="1">
    <citation type="submission" date="2009-10" db="EMBL/GenBank/DDBJ databases">
        <title>Complete sequence of Fibrobacter succinogenes subsp. succinogenes S85.</title>
        <authorList>
            <consortium name="US DOE Joint Genome Institute"/>
            <person name="Lucas S."/>
            <person name="Copeland A."/>
            <person name="Lapidus A."/>
            <person name="Glavina del Rio T."/>
            <person name="Tice H."/>
            <person name="Bruce D."/>
            <person name="Goodwin L."/>
            <person name="Pitluck S."/>
            <person name="Chertkov O."/>
            <person name="Detter J.C."/>
            <person name="Han C."/>
            <person name="Tapia R."/>
            <person name="Larimer F."/>
            <person name="Land M."/>
            <person name="Hauser L."/>
            <person name="Kyrpides N."/>
            <person name="Mikhailova N."/>
            <person name="Weimer P.J."/>
            <person name="Stevenson D.M."/>
            <person name="Boyum J."/>
            <person name="Brumm P.I."/>
            <person name="Mead D."/>
        </authorList>
    </citation>
    <scope>NUCLEOTIDE SEQUENCE [LARGE SCALE GENOMIC DNA]</scope>
    <source>
        <strain evidence="4">ATCC 19169 / S85</strain>
        <strain evidence="1">S85</strain>
    </source>
</reference>
<dbReference type="HOGENOM" id="CLU_650120_0_0_0"/>
<reference evidence="2" key="3">
    <citation type="submission" date="2010-08" db="EMBL/GenBank/DDBJ databases">
        <authorList>
            <person name="Durkin A.S."/>
            <person name="Nelson K.E."/>
            <person name="Morrison M."/>
            <person name="Forsberg C.W."/>
            <person name="Wilson D.B."/>
            <person name="Russell J.B."/>
            <person name="Cann I.K.O."/>
            <person name="Mackie R.I."/>
            <person name="White B.A."/>
        </authorList>
    </citation>
    <scope>NUCLEOTIDE SEQUENCE</scope>
    <source>
        <strain evidence="2">S85</strain>
    </source>
</reference>
<dbReference type="EMBL" id="CP002158">
    <property type="protein sequence ID" value="ADL26885.1"/>
    <property type="molecule type" value="Genomic_DNA"/>
</dbReference>
<dbReference type="Proteomes" id="UP000000517">
    <property type="component" value="Chromosome"/>
</dbReference>
<proteinExistence type="predicted"/>
<reference evidence="3" key="2">
    <citation type="submission" date="2010-08" db="EMBL/GenBank/DDBJ databases">
        <title>Complete sequence of Fibrobacter succinogenes subsp. succinogenes S85.</title>
        <authorList>
            <person name="Durkin A.S."/>
            <person name="Nelson K.E."/>
            <person name="Morrison M."/>
            <person name="Forsberg C.W."/>
            <person name="Wilson D.B."/>
            <person name="Russell J.B."/>
            <person name="Cann I.K.O."/>
            <person name="Mackie R.I."/>
            <person name="White B.A."/>
        </authorList>
    </citation>
    <scope>NUCLEOTIDE SEQUENCE [LARGE SCALE GENOMIC DNA]</scope>
    <source>
        <strain evidence="3">ATCC 19169 / S85</strain>
    </source>
</reference>
<dbReference type="OrthoDB" id="9802643at2"/>
<dbReference type="KEGG" id="fsu:Fisuc_0129"/>
<dbReference type="AlphaFoldDB" id="C9RJN0"/>
<accession>C9RJN0</accession>
<evidence type="ECO:0000313" key="2">
    <source>
        <dbReference type="EMBL" id="ADL26885.1"/>
    </source>
</evidence>
<evidence type="ECO:0000313" key="4">
    <source>
        <dbReference type="Proteomes" id="UP000001497"/>
    </source>
</evidence>
<dbReference type="Proteomes" id="UP000001497">
    <property type="component" value="Chromosome"/>
</dbReference>